<evidence type="ECO:0000256" key="1">
    <source>
        <dbReference type="SAM" id="MobiDB-lite"/>
    </source>
</evidence>
<sequence>MFKLLQELDGARIQIVEVSNAAGVPPSAVLVTPEARERDDDTDSLSDVALRIHDDNNDDAQ</sequence>
<reference evidence="2" key="1">
    <citation type="submission" date="2022-03" db="EMBL/GenBank/DDBJ databases">
        <authorList>
            <person name="Lindestad O."/>
        </authorList>
    </citation>
    <scope>NUCLEOTIDE SEQUENCE</scope>
</reference>
<organism evidence="2 3">
    <name type="scientific">Pararge aegeria aegeria</name>
    <dbReference type="NCBI Taxonomy" id="348720"/>
    <lineage>
        <taxon>Eukaryota</taxon>
        <taxon>Metazoa</taxon>
        <taxon>Ecdysozoa</taxon>
        <taxon>Arthropoda</taxon>
        <taxon>Hexapoda</taxon>
        <taxon>Insecta</taxon>
        <taxon>Pterygota</taxon>
        <taxon>Neoptera</taxon>
        <taxon>Endopterygota</taxon>
        <taxon>Lepidoptera</taxon>
        <taxon>Glossata</taxon>
        <taxon>Ditrysia</taxon>
        <taxon>Papilionoidea</taxon>
        <taxon>Nymphalidae</taxon>
        <taxon>Satyrinae</taxon>
        <taxon>Satyrini</taxon>
        <taxon>Parargina</taxon>
        <taxon>Pararge</taxon>
    </lineage>
</organism>
<dbReference type="AlphaFoldDB" id="A0A8S4QQ65"/>
<proteinExistence type="predicted"/>
<dbReference type="OrthoDB" id="7492025at2759"/>
<dbReference type="EMBL" id="CAKXAJ010016675">
    <property type="protein sequence ID" value="CAH2216751.1"/>
    <property type="molecule type" value="Genomic_DNA"/>
</dbReference>
<gene>
    <name evidence="2" type="primary">jg18100</name>
    <name evidence="2" type="ORF">PAEG_LOCUS4716</name>
</gene>
<protein>
    <submittedName>
        <fullName evidence="2">Jg18100 protein</fullName>
    </submittedName>
</protein>
<keyword evidence="3" id="KW-1185">Reference proteome</keyword>
<name>A0A8S4QQ65_9NEOP</name>
<dbReference type="Proteomes" id="UP000838756">
    <property type="component" value="Unassembled WGS sequence"/>
</dbReference>
<comment type="caution">
    <text evidence="2">The sequence shown here is derived from an EMBL/GenBank/DDBJ whole genome shotgun (WGS) entry which is preliminary data.</text>
</comment>
<evidence type="ECO:0000313" key="2">
    <source>
        <dbReference type="EMBL" id="CAH2216751.1"/>
    </source>
</evidence>
<feature type="non-terminal residue" evidence="2">
    <location>
        <position position="61"/>
    </location>
</feature>
<evidence type="ECO:0000313" key="3">
    <source>
        <dbReference type="Proteomes" id="UP000838756"/>
    </source>
</evidence>
<accession>A0A8S4QQ65</accession>
<feature type="region of interest" description="Disordered" evidence="1">
    <location>
        <begin position="34"/>
        <end position="61"/>
    </location>
</feature>